<dbReference type="Proteomes" id="UP000499080">
    <property type="component" value="Unassembled WGS sequence"/>
</dbReference>
<protein>
    <recommendedName>
        <fullName evidence="2">Reverse transcriptase domain-containing protein</fullName>
    </recommendedName>
</protein>
<keyword evidence="4" id="KW-1185">Reference proteome</keyword>
<evidence type="ECO:0000256" key="1">
    <source>
        <dbReference type="SAM" id="MobiDB-lite"/>
    </source>
</evidence>
<feature type="compositionally biased region" description="Polar residues" evidence="1">
    <location>
        <begin position="53"/>
        <end position="75"/>
    </location>
</feature>
<dbReference type="InterPro" id="IPR043128">
    <property type="entry name" value="Rev_trsase/Diguanyl_cyclase"/>
</dbReference>
<evidence type="ECO:0000259" key="2">
    <source>
        <dbReference type="Pfam" id="PF00078"/>
    </source>
</evidence>
<sequence length="81" mass="9220">MKSNEITIKDTYPLPQTDDTLNALNGNQWFSTLDLKSEYWQVEIRPEDREKTAFTSGQGPSHKQTDSLTDSQPSDSLKESK</sequence>
<name>A0A4Y2KM49_ARAVE</name>
<dbReference type="InterPro" id="IPR043502">
    <property type="entry name" value="DNA/RNA_pol_sf"/>
</dbReference>
<dbReference type="SUPFAM" id="SSF56672">
    <property type="entry name" value="DNA/RNA polymerases"/>
    <property type="match status" value="1"/>
</dbReference>
<dbReference type="PANTHER" id="PTHR24559">
    <property type="entry name" value="TRANSPOSON TY3-I GAG-POL POLYPROTEIN"/>
    <property type="match status" value="1"/>
</dbReference>
<comment type="caution">
    <text evidence="3">The sequence shown here is derived from an EMBL/GenBank/DDBJ whole genome shotgun (WGS) entry which is preliminary data.</text>
</comment>
<proteinExistence type="predicted"/>
<accession>A0A4Y2KM49</accession>
<reference evidence="3 4" key="1">
    <citation type="journal article" date="2019" name="Sci. Rep.">
        <title>Orb-weaving spider Araneus ventricosus genome elucidates the spidroin gene catalogue.</title>
        <authorList>
            <person name="Kono N."/>
            <person name="Nakamura H."/>
            <person name="Ohtoshi R."/>
            <person name="Moran D.A.P."/>
            <person name="Shinohara A."/>
            <person name="Yoshida Y."/>
            <person name="Fujiwara M."/>
            <person name="Mori M."/>
            <person name="Tomita M."/>
            <person name="Arakawa K."/>
        </authorList>
    </citation>
    <scope>NUCLEOTIDE SEQUENCE [LARGE SCALE GENOMIC DNA]</scope>
</reference>
<dbReference type="Gene3D" id="3.30.70.270">
    <property type="match status" value="1"/>
</dbReference>
<dbReference type="OrthoDB" id="112267at2759"/>
<feature type="domain" description="Reverse transcriptase" evidence="2">
    <location>
        <begin position="4"/>
        <end position="57"/>
    </location>
</feature>
<organism evidence="3 4">
    <name type="scientific">Araneus ventricosus</name>
    <name type="common">Orbweaver spider</name>
    <name type="synonym">Epeira ventricosa</name>
    <dbReference type="NCBI Taxonomy" id="182803"/>
    <lineage>
        <taxon>Eukaryota</taxon>
        <taxon>Metazoa</taxon>
        <taxon>Ecdysozoa</taxon>
        <taxon>Arthropoda</taxon>
        <taxon>Chelicerata</taxon>
        <taxon>Arachnida</taxon>
        <taxon>Araneae</taxon>
        <taxon>Araneomorphae</taxon>
        <taxon>Entelegynae</taxon>
        <taxon>Araneoidea</taxon>
        <taxon>Araneidae</taxon>
        <taxon>Araneus</taxon>
    </lineage>
</organism>
<dbReference type="PANTHER" id="PTHR24559:SF435">
    <property type="entry name" value="RIBONUCLEASE H"/>
    <property type="match status" value="1"/>
</dbReference>
<dbReference type="GO" id="GO:0071897">
    <property type="term" value="P:DNA biosynthetic process"/>
    <property type="evidence" value="ECO:0007669"/>
    <property type="project" value="UniProtKB-ARBA"/>
</dbReference>
<feature type="region of interest" description="Disordered" evidence="1">
    <location>
        <begin position="48"/>
        <end position="81"/>
    </location>
</feature>
<dbReference type="InterPro" id="IPR000477">
    <property type="entry name" value="RT_dom"/>
</dbReference>
<dbReference type="AlphaFoldDB" id="A0A4Y2KM49"/>
<gene>
    <name evidence="3" type="ORF">AVEN_97530_1</name>
</gene>
<dbReference type="InterPro" id="IPR053134">
    <property type="entry name" value="RNA-dir_DNA_polymerase"/>
</dbReference>
<dbReference type="EMBL" id="BGPR01004785">
    <property type="protein sequence ID" value="GBN03338.1"/>
    <property type="molecule type" value="Genomic_DNA"/>
</dbReference>
<dbReference type="Pfam" id="PF00078">
    <property type="entry name" value="RVT_1"/>
    <property type="match status" value="1"/>
</dbReference>
<evidence type="ECO:0000313" key="3">
    <source>
        <dbReference type="EMBL" id="GBN03338.1"/>
    </source>
</evidence>
<evidence type="ECO:0000313" key="4">
    <source>
        <dbReference type="Proteomes" id="UP000499080"/>
    </source>
</evidence>
<dbReference type="Gene3D" id="3.10.10.10">
    <property type="entry name" value="HIV Type 1 Reverse Transcriptase, subunit A, domain 1"/>
    <property type="match status" value="1"/>
</dbReference>